<accession>A0A235F694</accession>
<protein>
    <submittedName>
        <fullName evidence="2">Uncharacterized protein</fullName>
    </submittedName>
</protein>
<dbReference type="Proteomes" id="UP000215059">
    <property type="component" value="Unassembled WGS sequence"/>
</dbReference>
<feature type="region of interest" description="Disordered" evidence="1">
    <location>
        <begin position="51"/>
        <end position="75"/>
    </location>
</feature>
<comment type="caution">
    <text evidence="2">The sequence shown here is derived from an EMBL/GenBank/DDBJ whole genome shotgun (WGS) entry which is preliminary data.</text>
</comment>
<reference evidence="2 3" key="1">
    <citation type="submission" date="2017-07" db="EMBL/GenBank/DDBJ databases">
        <title>Fictibacillus sp. nov. GDSW-R2A3 Genome sequencing and assembly.</title>
        <authorList>
            <person name="Mayilraj S."/>
        </authorList>
    </citation>
    <scope>NUCLEOTIDE SEQUENCE [LARGE SCALE GENOMIC DNA]</scope>
    <source>
        <strain evidence="2 3">GDSW-R2A3</strain>
    </source>
</reference>
<name>A0A235F694_9BACL</name>
<dbReference type="AlphaFoldDB" id="A0A235F694"/>
<evidence type="ECO:0000313" key="3">
    <source>
        <dbReference type="Proteomes" id="UP000215059"/>
    </source>
</evidence>
<evidence type="ECO:0000256" key="1">
    <source>
        <dbReference type="SAM" id="MobiDB-lite"/>
    </source>
</evidence>
<evidence type="ECO:0000313" key="2">
    <source>
        <dbReference type="EMBL" id="OYD56762.1"/>
    </source>
</evidence>
<organism evidence="2 3">
    <name type="scientific">Fictibacillus aquaticus</name>
    <dbReference type="NCBI Taxonomy" id="2021314"/>
    <lineage>
        <taxon>Bacteria</taxon>
        <taxon>Bacillati</taxon>
        <taxon>Bacillota</taxon>
        <taxon>Bacilli</taxon>
        <taxon>Bacillales</taxon>
        <taxon>Fictibacillaceae</taxon>
        <taxon>Fictibacillus</taxon>
    </lineage>
</organism>
<keyword evidence="3" id="KW-1185">Reference proteome</keyword>
<gene>
    <name evidence="2" type="ORF">CGZ90_17290</name>
</gene>
<sequence>MVAVLLFVGGALGARTRKFGFKTRKFQIRPENFPHRPVFSDLDPQIALQPAALPQNSKKKHRSTPKALRCTNQLA</sequence>
<proteinExistence type="predicted"/>
<dbReference type="EMBL" id="NOII01000011">
    <property type="protein sequence ID" value="OYD56762.1"/>
    <property type="molecule type" value="Genomic_DNA"/>
</dbReference>